<keyword evidence="1" id="KW-0472">Membrane</keyword>
<sequence length="77" mass="8901">MGDIEEKATEIFDFSCFLLIINYGFNAAFIETLSSSAAIALAIYIVNGRAFSFITFLIYSMLYLLWFYLKNYSYISF</sequence>
<protein>
    <submittedName>
        <fullName evidence="2">Uncharacterized protein</fullName>
    </submittedName>
</protein>
<proteinExistence type="predicted"/>
<keyword evidence="1" id="KW-1133">Transmembrane helix</keyword>
<keyword evidence="1" id="KW-0812">Transmembrane</keyword>
<comment type="caution">
    <text evidence="2">The sequence shown here is derived from an EMBL/GenBank/DDBJ whole genome shotgun (WGS) entry which is preliminary data.</text>
</comment>
<dbReference type="AlphaFoldDB" id="A0AAX0LAT4"/>
<evidence type="ECO:0000313" key="2">
    <source>
        <dbReference type="EMBL" id="OPA78879.1"/>
    </source>
</evidence>
<feature type="transmembrane region" description="Helical" evidence="1">
    <location>
        <begin position="51"/>
        <end position="69"/>
    </location>
</feature>
<accession>A0AAX0LAT4</accession>
<gene>
    <name evidence="2" type="ORF">BFG04_02315</name>
</gene>
<feature type="transmembrane region" description="Helical" evidence="1">
    <location>
        <begin position="12"/>
        <end position="45"/>
    </location>
</feature>
<dbReference type="EMBL" id="MCRK01000024">
    <property type="protein sequence ID" value="OPA78879.1"/>
    <property type="molecule type" value="Genomic_DNA"/>
</dbReference>
<name>A0AAX0LAT4_9BACT</name>
<reference evidence="2 3" key="1">
    <citation type="submission" date="2016-08" db="EMBL/GenBank/DDBJ databases">
        <title>Campylobacter species from sea mammals.</title>
        <authorList>
            <person name="Gilbert M.J."/>
            <person name="Byrne B.A."/>
            <person name="Zomer A.L."/>
            <person name="Wagenaar J.A."/>
        </authorList>
    </citation>
    <scope>NUCLEOTIDE SEQUENCE [LARGE SCALE GENOMIC DNA]</scope>
    <source>
        <strain evidence="2 3">1105248</strain>
    </source>
</reference>
<evidence type="ECO:0000256" key="1">
    <source>
        <dbReference type="SAM" id="Phobius"/>
    </source>
</evidence>
<dbReference type="Proteomes" id="UP000189728">
    <property type="component" value="Unassembled WGS sequence"/>
</dbReference>
<evidence type="ECO:0000313" key="3">
    <source>
        <dbReference type="Proteomes" id="UP000189728"/>
    </source>
</evidence>
<dbReference type="RefSeq" id="WP_069632795.1">
    <property type="nucleotide sequence ID" value="NZ_CP012547.1"/>
</dbReference>
<organism evidence="2 3">
    <name type="scientific">Campylobacter pinnipediorum subsp. pinnipediorum</name>
    <dbReference type="NCBI Taxonomy" id="1660067"/>
    <lineage>
        <taxon>Bacteria</taxon>
        <taxon>Pseudomonadati</taxon>
        <taxon>Campylobacterota</taxon>
        <taxon>Epsilonproteobacteria</taxon>
        <taxon>Campylobacterales</taxon>
        <taxon>Campylobacteraceae</taxon>
        <taxon>Campylobacter</taxon>
    </lineage>
</organism>